<reference evidence="1 2" key="1">
    <citation type="submission" date="2016-06" db="EMBL/GenBank/DDBJ databases">
        <authorList>
            <person name="Kjaerup R.B."/>
            <person name="Dalgaard T.S."/>
            <person name="Juul-Madsen H.R."/>
        </authorList>
    </citation>
    <scope>NUCLEOTIDE SEQUENCE [LARGE SCALE GENOMIC DNA]</scope>
    <source>
        <strain evidence="1 2">GCSL-Mp3</strain>
    </source>
</reference>
<name>A0A1B8HR50_9GAMM</name>
<dbReference type="AlphaFoldDB" id="A0A1B8HR50"/>
<organism evidence="1 2">
    <name type="scientific">Morganella psychrotolerans</name>
    <dbReference type="NCBI Taxonomy" id="368603"/>
    <lineage>
        <taxon>Bacteria</taxon>
        <taxon>Pseudomonadati</taxon>
        <taxon>Pseudomonadota</taxon>
        <taxon>Gammaproteobacteria</taxon>
        <taxon>Enterobacterales</taxon>
        <taxon>Morganellaceae</taxon>
        <taxon>Morganella</taxon>
    </lineage>
</organism>
<accession>A0A1B8HR50</accession>
<gene>
    <name evidence="1" type="ORF">AYY17_03340</name>
</gene>
<dbReference type="EMBL" id="LZEX01000001">
    <property type="protein sequence ID" value="OBU11750.1"/>
    <property type="molecule type" value="Genomic_DNA"/>
</dbReference>
<evidence type="ECO:0000313" key="1">
    <source>
        <dbReference type="EMBL" id="OBU11750.1"/>
    </source>
</evidence>
<protein>
    <submittedName>
        <fullName evidence="1">Uncharacterized protein</fullName>
    </submittedName>
</protein>
<evidence type="ECO:0000313" key="2">
    <source>
        <dbReference type="Proteomes" id="UP000092247"/>
    </source>
</evidence>
<comment type="caution">
    <text evidence="1">The sequence shown here is derived from an EMBL/GenBank/DDBJ whole genome shotgun (WGS) entry which is preliminary data.</text>
</comment>
<sequence length="63" mass="7591">MLLRADKPVLSRVAALISLIIKDNDYAQFLHNRIYFTVSYLNNRECQRIYNKYIKSHPHRLKK</sequence>
<dbReference type="Proteomes" id="UP000092247">
    <property type="component" value="Unassembled WGS sequence"/>
</dbReference>
<proteinExistence type="predicted"/>